<reference evidence="5 6" key="1">
    <citation type="submission" date="2020-08" db="EMBL/GenBank/DDBJ databases">
        <title>Genomic Encyclopedia of Type Strains, Phase IV (KMG-IV): sequencing the most valuable type-strain genomes for metagenomic binning, comparative biology and taxonomic classification.</title>
        <authorList>
            <person name="Goeker M."/>
        </authorList>
    </citation>
    <scope>NUCLEOTIDE SEQUENCE [LARGE SCALE GENOMIC DNA]</scope>
    <source>
        <strain evidence="5 6">DSM 4737</strain>
    </source>
</reference>
<evidence type="ECO:0000313" key="6">
    <source>
        <dbReference type="Proteomes" id="UP000545037"/>
    </source>
</evidence>
<dbReference type="InterPro" id="IPR036942">
    <property type="entry name" value="Beta-barrel_TonB_sf"/>
</dbReference>
<dbReference type="EMBL" id="JACHOR010000004">
    <property type="protein sequence ID" value="MBB5746991.1"/>
    <property type="molecule type" value="Genomic_DNA"/>
</dbReference>
<comment type="caution">
    <text evidence="5">The sequence shown here is derived from an EMBL/GenBank/DDBJ whole genome shotgun (WGS) entry which is preliminary data.</text>
</comment>
<dbReference type="AlphaFoldDB" id="A0A7W9CK68"/>
<dbReference type="Proteomes" id="UP000545037">
    <property type="component" value="Unassembled WGS sequence"/>
</dbReference>
<sequence length="691" mass="74262">MIMVRASVLVLTLASGTLFPLVMPAQAQAPGTASVTEADPNITPYPASFFTEFRSITALDMIGRIPGFQFDGGTSGRGFAGTVGNILIDGERPPVRSDSLQSILSRIPASQVERIEIVRAGAGGIDMAGKAVVANVIRRPDSGVTGSVGGTLQANTDGRLSPNFSLQAQRQANGRSIEGAFSTYGGSGEDNGFRERRTPDGQLLLLGRSEGIFDYSGAEATTVYEGPLGGGRVRLNGLVEYSYSGYDGDDLLLFPTGQERNLSDFNQTKGEVGARWTRNLPRGMTLELLGSQQQIWTDSVGEYDTPDFTSQSVNDETSGESIGSAAVKFASLKTPLGGIDIETGSEVAFNFVESATAFRFNESPLLLPGDDTRVEELRSESFVSAVWAPRTNLSVTAAMRYERSRITAGGSGGAAETNLAFLKPRLNVSWTPRPSHSLALRLERNVDQLSFGAFEASAAFSTGIFGRGNPDIRPAQTWIGSLRYERVFDRQGSFVAELTHEELDEILGQVVVVETLPGETRPRTFNVTRNVGTAQRDTARLTGRLPLDKYGMSGGIASASFQVRKSETEDPVTFLERRLSGEQPSSWSLGLSQNLIRQKISWSVSASSGQRGRSFAPSTLSTFSTDPSFNGNISWRPDAKLSLSAGVNLASDSESRFTLFGGPRDRAGPVYDERSASRGTLSAYLSARRSF</sequence>
<feature type="chain" id="PRO_5031338795" description="TonB-dependent receptor" evidence="4">
    <location>
        <begin position="30"/>
        <end position="691"/>
    </location>
</feature>
<comment type="subcellular location">
    <subcellularLocation>
        <location evidence="1">Cell outer membrane</location>
    </subcellularLocation>
</comment>
<organism evidence="5 6">
    <name type="scientific">Brevundimonas variabilis</name>
    <dbReference type="NCBI Taxonomy" id="74312"/>
    <lineage>
        <taxon>Bacteria</taxon>
        <taxon>Pseudomonadati</taxon>
        <taxon>Pseudomonadota</taxon>
        <taxon>Alphaproteobacteria</taxon>
        <taxon>Caulobacterales</taxon>
        <taxon>Caulobacteraceae</taxon>
        <taxon>Brevundimonas</taxon>
    </lineage>
</organism>
<evidence type="ECO:0000256" key="1">
    <source>
        <dbReference type="ARBA" id="ARBA00004442"/>
    </source>
</evidence>
<name>A0A7W9CK68_9CAUL</name>
<protein>
    <recommendedName>
        <fullName evidence="7">TonB-dependent receptor</fullName>
    </recommendedName>
</protein>
<evidence type="ECO:0000256" key="3">
    <source>
        <dbReference type="ARBA" id="ARBA00023237"/>
    </source>
</evidence>
<gene>
    <name evidence="5" type="ORF">GGR13_002598</name>
</gene>
<keyword evidence="4" id="KW-0732">Signal</keyword>
<accession>A0A7W9CK68</accession>
<keyword evidence="3" id="KW-0998">Cell outer membrane</keyword>
<dbReference type="RefSeq" id="WP_183213948.1">
    <property type="nucleotide sequence ID" value="NZ_JACHOR010000004.1"/>
</dbReference>
<evidence type="ECO:0000313" key="5">
    <source>
        <dbReference type="EMBL" id="MBB5746991.1"/>
    </source>
</evidence>
<feature type="signal peptide" evidence="4">
    <location>
        <begin position="1"/>
        <end position="29"/>
    </location>
</feature>
<dbReference type="SUPFAM" id="SSF56935">
    <property type="entry name" value="Porins"/>
    <property type="match status" value="1"/>
</dbReference>
<keyword evidence="6" id="KW-1185">Reference proteome</keyword>
<proteinExistence type="predicted"/>
<keyword evidence="2" id="KW-0472">Membrane</keyword>
<dbReference type="GO" id="GO:0009279">
    <property type="term" value="C:cell outer membrane"/>
    <property type="evidence" value="ECO:0007669"/>
    <property type="project" value="UniProtKB-SubCell"/>
</dbReference>
<dbReference type="Gene3D" id="2.40.170.20">
    <property type="entry name" value="TonB-dependent receptor, beta-barrel domain"/>
    <property type="match status" value="1"/>
</dbReference>
<evidence type="ECO:0008006" key="7">
    <source>
        <dbReference type="Google" id="ProtNLM"/>
    </source>
</evidence>
<evidence type="ECO:0000256" key="2">
    <source>
        <dbReference type="ARBA" id="ARBA00023136"/>
    </source>
</evidence>
<evidence type="ECO:0000256" key="4">
    <source>
        <dbReference type="SAM" id="SignalP"/>
    </source>
</evidence>